<dbReference type="PROSITE" id="PS51318">
    <property type="entry name" value="TAT"/>
    <property type="match status" value="1"/>
</dbReference>
<dbReference type="RefSeq" id="WP_066319365.1">
    <property type="nucleotide sequence ID" value="NZ_LQRT01000058.1"/>
</dbReference>
<dbReference type="GO" id="GO:0004497">
    <property type="term" value="F:monooxygenase activity"/>
    <property type="evidence" value="ECO:0007669"/>
    <property type="project" value="UniProtKB-KW"/>
</dbReference>
<comment type="caution">
    <text evidence="3">The sequence shown here is derived from an EMBL/GenBank/DDBJ whole genome shotgun (WGS) entry which is preliminary data.</text>
</comment>
<dbReference type="InterPro" id="IPR006311">
    <property type="entry name" value="TAT_signal"/>
</dbReference>
<dbReference type="Gene3D" id="2.120.10.30">
    <property type="entry name" value="TolB, C-terminal domain"/>
    <property type="match status" value="1"/>
</dbReference>
<gene>
    <name evidence="3" type="ORF">AWE51_17685</name>
</gene>
<dbReference type="PANTHER" id="PTHR10680:SF38">
    <property type="entry name" value="BLL1368 PROTEIN"/>
    <property type="match status" value="1"/>
</dbReference>
<keyword evidence="1" id="KW-0732">Signal</keyword>
<evidence type="ECO:0000256" key="2">
    <source>
        <dbReference type="ARBA" id="ARBA00023180"/>
    </source>
</evidence>
<sequence>MSSRRNFIKNTMLAGTALSATSSFGFNILKGIAPDDNQIIGHGDFKYKVHRDWAKMSVSQNPIFNCHEMQMDSKGRLLMIGDHTANNMFVFDKSGKLLDTWGTRYPGGHGLTLHDEGGEDVLYICDSGWGQDKEGVWFEQGGVVHKTKTDGKLIFTFPDPRTIGVYTHDMKYMPTETCVAPNGDVYIADGYGSNYVLQFNHKGEFIRKFGGMKNENPAHNLNQTHGVAIDYRDKNNPVVVCTSRNEHSFKWFTLDGKYIKTVHMPGAFVCRPVLDEGNIYAGVCWSTTREGKNWVRDTGFVTILDENNKVVSNPGGEEPVYKDGKLQQMYQAKKPTFNHGHDVFVDEDKSLYICQWNAHRTPPIKLERV</sequence>
<organism evidence="3 4">
    <name type="scientific">Aquimarina aggregata</name>
    <dbReference type="NCBI Taxonomy" id="1642818"/>
    <lineage>
        <taxon>Bacteria</taxon>
        <taxon>Pseudomonadati</taxon>
        <taxon>Bacteroidota</taxon>
        <taxon>Flavobacteriia</taxon>
        <taxon>Flavobacteriales</taxon>
        <taxon>Flavobacteriaceae</taxon>
        <taxon>Aquimarina</taxon>
    </lineage>
</organism>
<evidence type="ECO:0000313" key="3">
    <source>
        <dbReference type="EMBL" id="KZS38388.1"/>
    </source>
</evidence>
<evidence type="ECO:0000313" key="4">
    <source>
        <dbReference type="Proteomes" id="UP000076715"/>
    </source>
</evidence>
<dbReference type="InterPro" id="IPR011042">
    <property type="entry name" value="6-blade_b-propeller_TolB-like"/>
</dbReference>
<dbReference type="PANTHER" id="PTHR10680">
    <property type="entry name" value="PEPTIDYL-GLYCINE ALPHA-AMIDATING MONOOXYGENASE"/>
    <property type="match status" value="1"/>
</dbReference>
<keyword evidence="3" id="KW-0503">Monooxygenase</keyword>
<protein>
    <submittedName>
        <fullName evidence="3">Peptidylglycine monooxygenase</fullName>
    </submittedName>
</protein>
<dbReference type="AlphaFoldDB" id="A0A162X2V5"/>
<name>A0A162X2V5_9FLAO</name>
<keyword evidence="2" id="KW-0325">Glycoprotein</keyword>
<keyword evidence="3" id="KW-0560">Oxidoreductase</keyword>
<reference evidence="3 4" key="1">
    <citation type="submission" date="2016-01" db="EMBL/GenBank/DDBJ databases">
        <title>The draft genome sequence of Aquimarina sp. RZW4-3-2.</title>
        <authorList>
            <person name="Wang Y."/>
        </authorList>
    </citation>
    <scope>NUCLEOTIDE SEQUENCE [LARGE SCALE GENOMIC DNA]</scope>
    <source>
        <strain evidence="3 4">RZW4-3-2</strain>
    </source>
</reference>
<accession>A0A162X2V5</accession>
<keyword evidence="4" id="KW-1185">Reference proteome</keyword>
<proteinExistence type="predicted"/>
<dbReference type="Proteomes" id="UP000076715">
    <property type="component" value="Unassembled WGS sequence"/>
</dbReference>
<dbReference type="STRING" id="1642818.AWE51_17685"/>
<dbReference type="SUPFAM" id="SSF63829">
    <property type="entry name" value="Calcium-dependent phosphotriesterase"/>
    <property type="match status" value="1"/>
</dbReference>
<dbReference type="OrthoDB" id="9799230at2"/>
<dbReference type="EMBL" id="LQRT01000058">
    <property type="protein sequence ID" value="KZS38388.1"/>
    <property type="molecule type" value="Genomic_DNA"/>
</dbReference>
<evidence type="ECO:0000256" key="1">
    <source>
        <dbReference type="ARBA" id="ARBA00022729"/>
    </source>
</evidence>